<sequence length="126" mass="14546">MLTRYRVLQVTPLIPSRSFLLSLLAYLQDPNPPVLFKMVEPLTALQEKVRTFLDEWPDHPGLLKILEIIASLLAMPLSAPLSKRSYLDCNFWLGKLKHCRKMTPSSFLKIIFHQYSCFYLHGKGLS</sequence>
<organism evidence="1 2">
    <name type="scientific">Aegilops tauschii subsp. strangulata</name>
    <name type="common">Goatgrass</name>
    <dbReference type="NCBI Taxonomy" id="200361"/>
    <lineage>
        <taxon>Eukaryota</taxon>
        <taxon>Viridiplantae</taxon>
        <taxon>Streptophyta</taxon>
        <taxon>Embryophyta</taxon>
        <taxon>Tracheophyta</taxon>
        <taxon>Spermatophyta</taxon>
        <taxon>Magnoliopsida</taxon>
        <taxon>Liliopsida</taxon>
        <taxon>Poales</taxon>
        <taxon>Poaceae</taxon>
        <taxon>BOP clade</taxon>
        <taxon>Pooideae</taxon>
        <taxon>Triticodae</taxon>
        <taxon>Triticeae</taxon>
        <taxon>Triticinae</taxon>
        <taxon>Aegilops</taxon>
    </lineage>
</organism>
<dbReference type="Proteomes" id="UP000015105">
    <property type="component" value="Chromosome 1D"/>
</dbReference>
<keyword evidence="2" id="KW-1185">Reference proteome</keyword>
<reference evidence="1" key="3">
    <citation type="journal article" date="2017" name="Nature">
        <title>Genome sequence of the progenitor of the wheat D genome Aegilops tauschii.</title>
        <authorList>
            <person name="Luo M.C."/>
            <person name="Gu Y.Q."/>
            <person name="Puiu D."/>
            <person name="Wang H."/>
            <person name="Twardziok S.O."/>
            <person name="Deal K.R."/>
            <person name="Huo N."/>
            <person name="Zhu T."/>
            <person name="Wang L."/>
            <person name="Wang Y."/>
            <person name="McGuire P.E."/>
            <person name="Liu S."/>
            <person name="Long H."/>
            <person name="Ramasamy R.K."/>
            <person name="Rodriguez J.C."/>
            <person name="Van S.L."/>
            <person name="Yuan L."/>
            <person name="Wang Z."/>
            <person name="Xia Z."/>
            <person name="Xiao L."/>
            <person name="Anderson O.D."/>
            <person name="Ouyang S."/>
            <person name="Liang Y."/>
            <person name="Zimin A.V."/>
            <person name="Pertea G."/>
            <person name="Qi P."/>
            <person name="Bennetzen J.L."/>
            <person name="Dai X."/>
            <person name="Dawson M.W."/>
            <person name="Muller H.G."/>
            <person name="Kugler K."/>
            <person name="Rivarola-Duarte L."/>
            <person name="Spannagl M."/>
            <person name="Mayer K.F.X."/>
            <person name="Lu F.H."/>
            <person name="Bevan M.W."/>
            <person name="Leroy P."/>
            <person name="Li P."/>
            <person name="You F.M."/>
            <person name="Sun Q."/>
            <person name="Liu Z."/>
            <person name="Lyons E."/>
            <person name="Wicker T."/>
            <person name="Salzberg S.L."/>
            <person name="Devos K.M."/>
            <person name="Dvorak J."/>
        </authorList>
    </citation>
    <scope>NUCLEOTIDE SEQUENCE [LARGE SCALE GENOMIC DNA]</scope>
    <source>
        <strain evidence="1">cv. AL8/78</strain>
    </source>
</reference>
<reference evidence="2" key="1">
    <citation type="journal article" date="2014" name="Science">
        <title>Ancient hybridizations among the ancestral genomes of bread wheat.</title>
        <authorList>
            <consortium name="International Wheat Genome Sequencing Consortium,"/>
            <person name="Marcussen T."/>
            <person name="Sandve S.R."/>
            <person name="Heier L."/>
            <person name="Spannagl M."/>
            <person name="Pfeifer M."/>
            <person name="Jakobsen K.S."/>
            <person name="Wulff B.B."/>
            <person name="Steuernagel B."/>
            <person name="Mayer K.F."/>
            <person name="Olsen O.A."/>
        </authorList>
    </citation>
    <scope>NUCLEOTIDE SEQUENCE [LARGE SCALE GENOMIC DNA]</scope>
    <source>
        <strain evidence="2">cv. AL8/78</strain>
    </source>
</reference>
<protein>
    <submittedName>
        <fullName evidence="1">Uncharacterized protein</fullName>
    </submittedName>
</protein>
<reference evidence="2" key="2">
    <citation type="journal article" date="2017" name="Nat. Plants">
        <title>The Aegilops tauschii genome reveals multiple impacts of transposons.</title>
        <authorList>
            <person name="Zhao G."/>
            <person name="Zou C."/>
            <person name="Li K."/>
            <person name="Wang K."/>
            <person name="Li T."/>
            <person name="Gao L."/>
            <person name="Zhang X."/>
            <person name="Wang H."/>
            <person name="Yang Z."/>
            <person name="Liu X."/>
            <person name="Jiang W."/>
            <person name="Mao L."/>
            <person name="Kong X."/>
            <person name="Jiao Y."/>
            <person name="Jia J."/>
        </authorList>
    </citation>
    <scope>NUCLEOTIDE SEQUENCE [LARGE SCALE GENOMIC DNA]</scope>
    <source>
        <strain evidence="2">cv. AL8/78</strain>
    </source>
</reference>
<evidence type="ECO:0000313" key="2">
    <source>
        <dbReference type="Proteomes" id="UP000015105"/>
    </source>
</evidence>
<dbReference type="EnsemblPlants" id="AET1Gv20368400.36">
    <property type="protein sequence ID" value="AET1Gv20368400.36"/>
    <property type="gene ID" value="AET1Gv20368400"/>
</dbReference>
<name>A0A452YBW8_AEGTS</name>
<dbReference type="AlphaFoldDB" id="A0A452YBW8"/>
<accession>A0A452YBW8</accession>
<proteinExistence type="predicted"/>
<reference evidence="1" key="4">
    <citation type="submission" date="2019-03" db="UniProtKB">
        <authorList>
            <consortium name="EnsemblPlants"/>
        </authorList>
    </citation>
    <scope>IDENTIFICATION</scope>
</reference>
<dbReference type="Gramene" id="AET1Gv20368400.36">
    <property type="protein sequence ID" value="AET1Gv20368400.36"/>
    <property type="gene ID" value="AET1Gv20368400"/>
</dbReference>
<evidence type="ECO:0000313" key="1">
    <source>
        <dbReference type="EnsemblPlants" id="AET1Gv20368400.36"/>
    </source>
</evidence>
<reference evidence="1" key="5">
    <citation type="journal article" date="2021" name="G3 (Bethesda)">
        <title>Aegilops tauschii genome assembly Aet v5.0 features greater sequence contiguity and improved annotation.</title>
        <authorList>
            <person name="Wang L."/>
            <person name="Zhu T."/>
            <person name="Rodriguez J.C."/>
            <person name="Deal K.R."/>
            <person name="Dubcovsky J."/>
            <person name="McGuire P.E."/>
            <person name="Lux T."/>
            <person name="Spannagl M."/>
            <person name="Mayer K.F.X."/>
            <person name="Baldrich P."/>
            <person name="Meyers B.C."/>
            <person name="Huo N."/>
            <person name="Gu Y.Q."/>
            <person name="Zhou H."/>
            <person name="Devos K.M."/>
            <person name="Bennetzen J.L."/>
            <person name="Unver T."/>
            <person name="Budak H."/>
            <person name="Gulick P.J."/>
            <person name="Galiba G."/>
            <person name="Kalapos B."/>
            <person name="Nelson D.R."/>
            <person name="Li P."/>
            <person name="You F.M."/>
            <person name="Luo M.C."/>
            <person name="Dvorak J."/>
        </authorList>
    </citation>
    <scope>NUCLEOTIDE SEQUENCE [LARGE SCALE GENOMIC DNA]</scope>
    <source>
        <strain evidence="1">cv. AL8/78</strain>
    </source>
</reference>